<dbReference type="Pfam" id="PF00107">
    <property type="entry name" value="ADH_zinc_N"/>
    <property type="match status" value="1"/>
</dbReference>
<gene>
    <name evidence="2" type="ORF">E4U82_00685</name>
</gene>
<proteinExistence type="predicted"/>
<name>A0A4Y9AH95_9BACI</name>
<dbReference type="Pfam" id="PF08240">
    <property type="entry name" value="ADH_N"/>
    <property type="match status" value="1"/>
</dbReference>
<keyword evidence="3" id="KW-1185">Reference proteome</keyword>
<dbReference type="Gene3D" id="3.90.180.10">
    <property type="entry name" value="Medium-chain alcohol dehydrogenases, catalytic domain"/>
    <property type="match status" value="1"/>
</dbReference>
<dbReference type="EMBL" id="SRHY01000001">
    <property type="protein sequence ID" value="TFJ94467.1"/>
    <property type="molecule type" value="Genomic_DNA"/>
</dbReference>
<dbReference type="InterPro" id="IPR020843">
    <property type="entry name" value="ER"/>
</dbReference>
<dbReference type="InterPro" id="IPR011032">
    <property type="entry name" value="GroES-like_sf"/>
</dbReference>
<dbReference type="Proteomes" id="UP000298484">
    <property type="component" value="Unassembled WGS sequence"/>
</dbReference>
<protein>
    <submittedName>
        <fullName evidence="2">NAD(P)-dependent alcohol dehydrogenase</fullName>
    </submittedName>
</protein>
<dbReference type="PANTHER" id="PTHR45033">
    <property type="match status" value="1"/>
</dbReference>
<accession>A0A4Y9AH95</accession>
<evidence type="ECO:0000259" key="1">
    <source>
        <dbReference type="SMART" id="SM00829"/>
    </source>
</evidence>
<dbReference type="PANTHER" id="PTHR45033:SF3">
    <property type="entry name" value="DEHYDROGENASE, PUTATIVE (AFU_ORTHOLOGUE AFUA_2G13270)-RELATED"/>
    <property type="match status" value="1"/>
</dbReference>
<dbReference type="InterPro" id="IPR052711">
    <property type="entry name" value="Zinc_ADH-like"/>
</dbReference>
<dbReference type="GO" id="GO:0016491">
    <property type="term" value="F:oxidoreductase activity"/>
    <property type="evidence" value="ECO:0007669"/>
    <property type="project" value="InterPro"/>
</dbReference>
<dbReference type="SUPFAM" id="SSF51735">
    <property type="entry name" value="NAD(P)-binding Rossmann-fold domains"/>
    <property type="match status" value="1"/>
</dbReference>
<dbReference type="InterPro" id="IPR013154">
    <property type="entry name" value="ADH-like_N"/>
</dbReference>
<dbReference type="Gene3D" id="3.40.50.720">
    <property type="entry name" value="NAD(P)-binding Rossmann-like Domain"/>
    <property type="match status" value="1"/>
</dbReference>
<dbReference type="RefSeq" id="WP_135108112.1">
    <property type="nucleotide sequence ID" value="NZ_SRHY01000001.1"/>
</dbReference>
<comment type="caution">
    <text evidence="2">The sequence shown here is derived from an EMBL/GenBank/DDBJ whole genome shotgun (WGS) entry which is preliminary data.</text>
</comment>
<dbReference type="SUPFAM" id="SSF50129">
    <property type="entry name" value="GroES-like"/>
    <property type="match status" value="1"/>
</dbReference>
<reference evidence="2 3" key="1">
    <citation type="submission" date="2019-03" db="EMBL/GenBank/DDBJ databases">
        <title>Genome sequence of Lentibacillus salicampi ATCC BAA-719.</title>
        <authorList>
            <person name="Maclea K.S."/>
            <person name="Simoes Junior M."/>
        </authorList>
    </citation>
    <scope>NUCLEOTIDE SEQUENCE [LARGE SCALE GENOMIC DNA]</scope>
    <source>
        <strain evidence="2 3">ATCC BAA-719</strain>
    </source>
</reference>
<dbReference type="AlphaFoldDB" id="A0A4Y9AH95"/>
<evidence type="ECO:0000313" key="2">
    <source>
        <dbReference type="EMBL" id="TFJ94467.1"/>
    </source>
</evidence>
<evidence type="ECO:0000313" key="3">
    <source>
        <dbReference type="Proteomes" id="UP000298484"/>
    </source>
</evidence>
<dbReference type="InterPro" id="IPR013149">
    <property type="entry name" value="ADH-like_C"/>
</dbReference>
<feature type="domain" description="Enoyl reductase (ER)" evidence="1">
    <location>
        <begin position="9"/>
        <end position="323"/>
    </location>
</feature>
<organism evidence="2 3">
    <name type="scientific">Lentibacillus salicampi</name>
    <dbReference type="NCBI Taxonomy" id="175306"/>
    <lineage>
        <taxon>Bacteria</taxon>
        <taxon>Bacillati</taxon>
        <taxon>Bacillota</taxon>
        <taxon>Bacilli</taxon>
        <taxon>Bacillales</taxon>
        <taxon>Bacillaceae</taxon>
        <taxon>Lentibacillus</taxon>
    </lineage>
</organism>
<sequence>MKAFVHEHGKMKLKEMTDPFADHGQVAVSIRTAGLNRRDVAVPGRRGEDADALILGSDGAGVIQSIGEGVSEFSVGDEVIINPALGWYENSEAPPEQFDILGMPDHGTFTELIVLPAEQVEKKPEHLSWEEAGVLVLSGLTGYRALFTKGDIQDGETLFMPGAGSGVATYLIQFAKQAGARVIVTSRSEAKRKQAIELGADRALDTNSSWPDELREETIDIVIDSVGRATLNRSLEVLKKGGRLVSFGATTEDTVELNLRKFFYGQYKLIGSTMGSQEELRAMLAFIDKYQIHPIVDQTFSLDEAHDAMNYLKDGKQFGKIALRIRE</sequence>
<dbReference type="SMART" id="SM00829">
    <property type="entry name" value="PKS_ER"/>
    <property type="match status" value="1"/>
</dbReference>
<dbReference type="InterPro" id="IPR036291">
    <property type="entry name" value="NAD(P)-bd_dom_sf"/>
</dbReference>
<dbReference type="OrthoDB" id="9787435at2"/>